<keyword evidence="3" id="KW-1185">Reference proteome</keyword>
<dbReference type="Proteomes" id="UP001444625">
    <property type="component" value="Unassembled WGS sequence"/>
</dbReference>
<organism evidence="2 3">
    <name type="scientific">Ornithinibacillus xuwenensis</name>
    <dbReference type="NCBI Taxonomy" id="3144668"/>
    <lineage>
        <taxon>Bacteria</taxon>
        <taxon>Bacillati</taxon>
        <taxon>Bacillota</taxon>
        <taxon>Bacilli</taxon>
        <taxon>Bacillales</taxon>
        <taxon>Bacillaceae</taxon>
        <taxon>Ornithinibacillus</taxon>
    </lineage>
</organism>
<proteinExistence type="predicted"/>
<dbReference type="SUPFAM" id="SSF56281">
    <property type="entry name" value="Metallo-hydrolase/oxidoreductase"/>
    <property type="match status" value="1"/>
</dbReference>
<gene>
    <name evidence="2" type="ORF">ABC228_16705</name>
</gene>
<dbReference type="Pfam" id="PF00753">
    <property type="entry name" value="Lactamase_B"/>
    <property type="match status" value="1"/>
</dbReference>
<name>A0ABU9XM80_9BACI</name>
<dbReference type="PANTHER" id="PTHR42951">
    <property type="entry name" value="METALLO-BETA-LACTAMASE DOMAIN-CONTAINING"/>
    <property type="match status" value="1"/>
</dbReference>
<dbReference type="PANTHER" id="PTHR42951:SF22">
    <property type="entry name" value="METALLO BETA-LACTAMASE SUPERFAMILY LIPOPROTEIN"/>
    <property type="match status" value="1"/>
</dbReference>
<dbReference type="RefSeq" id="WP_345826319.1">
    <property type="nucleotide sequence ID" value="NZ_JBDIML010000007.1"/>
</dbReference>
<dbReference type="InterPro" id="IPR001279">
    <property type="entry name" value="Metallo-B-lactamas"/>
</dbReference>
<comment type="caution">
    <text evidence="2">The sequence shown here is derived from an EMBL/GenBank/DDBJ whole genome shotgun (WGS) entry which is preliminary data.</text>
</comment>
<accession>A0ABU9XM80</accession>
<dbReference type="EMBL" id="JBDIML010000007">
    <property type="protein sequence ID" value="MEN2768826.1"/>
    <property type="molecule type" value="Genomic_DNA"/>
</dbReference>
<evidence type="ECO:0000313" key="2">
    <source>
        <dbReference type="EMBL" id="MEN2768826.1"/>
    </source>
</evidence>
<feature type="domain" description="Metallo-beta-lactamase" evidence="1">
    <location>
        <begin position="25"/>
        <end position="230"/>
    </location>
</feature>
<dbReference type="InterPro" id="IPR050855">
    <property type="entry name" value="NDM-1-like"/>
</dbReference>
<dbReference type="InterPro" id="IPR036866">
    <property type="entry name" value="RibonucZ/Hydroxyglut_hydro"/>
</dbReference>
<reference evidence="2 3" key="1">
    <citation type="submission" date="2024-05" db="EMBL/GenBank/DDBJ databases">
        <authorList>
            <person name="Haq I."/>
            <person name="Ullah Z."/>
            <person name="Ahmad R."/>
            <person name="Li M."/>
            <person name="Tong Y."/>
        </authorList>
    </citation>
    <scope>NUCLEOTIDE SEQUENCE [LARGE SCALE GENOMIC DNA]</scope>
    <source>
        <strain evidence="2 3">16A2E</strain>
    </source>
</reference>
<dbReference type="SMART" id="SM00849">
    <property type="entry name" value="Lactamase_B"/>
    <property type="match status" value="1"/>
</dbReference>
<dbReference type="InterPro" id="IPR037482">
    <property type="entry name" value="ST1585_MBL-fold"/>
</dbReference>
<dbReference type="CDD" id="cd07726">
    <property type="entry name" value="ST1585-like_MBL-fold"/>
    <property type="match status" value="1"/>
</dbReference>
<sequence>MQERDPIQLHDKRFVIDGFDMGIPSRTGTYVLDEDDLTIIETGPSPSVKYVKKGLESLGFSLDQVKYIIVTHIHLDHAGGAGLLLKECPNATVVVHSRGKRHLVEPRKLAAGARAIYGDSFSEFFDPIVPIPEERLIEKGEGDFLQIGPNCTLQFLDTPGHAKHHLSIYDPVTNGMFTGDTVGIRYEQLVHEGVDLFLPTTSPNHFDPSAMHESIERMLEMNLDYIFYGHFGMTEKTTVALHQVSEWLDIFVEEGQQAIAEGKGYDILAERLLNRVKEHLSHLTIPGDHHVYVLINLDMQVSALGIIDYFQKIKQ</sequence>
<evidence type="ECO:0000259" key="1">
    <source>
        <dbReference type="SMART" id="SM00849"/>
    </source>
</evidence>
<evidence type="ECO:0000313" key="3">
    <source>
        <dbReference type="Proteomes" id="UP001444625"/>
    </source>
</evidence>
<dbReference type="Gene3D" id="3.60.15.10">
    <property type="entry name" value="Ribonuclease Z/Hydroxyacylglutathione hydrolase-like"/>
    <property type="match status" value="1"/>
</dbReference>
<protein>
    <submittedName>
        <fullName evidence="2">MBL fold metallo-hydrolase</fullName>
    </submittedName>
</protein>